<evidence type="ECO:0000313" key="2">
    <source>
        <dbReference type="Proteomes" id="UP000262963"/>
    </source>
</evidence>
<dbReference type="Proteomes" id="UP000262963">
    <property type="component" value="Segment"/>
</dbReference>
<accession>A0A385ISM2</accession>
<gene>
    <name evidence="1" type="ORF">susfortuna_gp8</name>
</gene>
<sequence>MYFELEPYLKKYPNKFYYAFLGGRGTGKSYNLKKHIFRDFLEKGEQAVVVRRYVNQLDDIKENYMDDLILQEFPEFMNDISYKHDAVYYKNEPFIFFMGLNRKGVMKAGAFPKVTKIVFEEFTPQAGEKYLSKEYQRLETLAITIDRFQDRVTCFLLGNTTTTYNPVFQAMKCYPPLDFSVKQNNEIMIARFPTDEDLAEKQTKSRLGRVTQRSGTYNYNIQNENLSNEMFNVIPKKEFFKIKEVTKDTFNPVITCKIDENKYLRLWQGTTNILFVDITNKPSNIQCFYDFDYQNKDNIHISMVDHPVMDVFTFLYKQGRVFFSNIEAKTFAIQIFTFNDPI</sequence>
<dbReference type="InterPro" id="IPR008784">
    <property type="entry name" value="Podovirus_Gp16"/>
</dbReference>
<organism evidence="1 2">
    <name type="scientific">Clostridium phage susfortuna</name>
    <dbReference type="NCBI Taxonomy" id="2316154"/>
    <lineage>
        <taxon>Viruses</taxon>
        <taxon>Duplodnaviria</taxon>
        <taxon>Heunggongvirae</taxon>
        <taxon>Uroviricota</taxon>
        <taxon>Caudoviricetes</taxon>
        <taxon>Guelinviridae</taxon>
        <taxon>Susfortunavirus</taxon>
        <taxon>Susfortunavirus susfortuna</taxon>
    </lineage>
</organism>
<proteinExistence type="predicted"/>
<protein>
    <submittedName>
        <fullName evidence="1">Uncharacterized protein</fullName>
    </submittedName>
</protein>
<dbReference type="Pfam" id="PF05894">
    <property type="entry name" value="Podovirus_Gp16"/>
    <property type="match status" value="1"/>
</dbReference>
<reference evidence="2" key="1">
    <citation type="submission" date="2018-05" db="EMBL/GenBank/DDBJ databases">
        <title>Novel Clostridium perfringens phage susfortuna.</title>
        <authorList>
            <person name="Kot W."/>
            <person name="Ploeger M."/>
            <person name="Pedersen J."/>
            <person name="Hansen L.H."/>
        </authorList>
    </citation>
    <scope>NUCLEOTIDE SEQUENCE [LARGE SCALE GENOMIC DNA]</scope>
</reference>
<dbReference type="EMBL" id="MH393889">
    <property type="protein sequence ID" value="AXY86148.1"/>
    <property type="molecule type" value="Genomic_DNA"/>
</dbReference>
<dbReference type="Gene3D" id="3.40.50.300">
    <property type="entry name" value="P-loop containing nucleotide triphosphate hydrolases"/>
    <property type="match status" value="1"/>
</dbReference>
<evidence type="ECO:0000313" key="1">
    <source>
        <dbReference type="EMBL" id="AXY86148.1"/>
    </source>
</evidence>
<dbReference type="InterPro" id="IPR027417">
    <property type="entry name" value="P-loop_NTPase"/>
</dbReference>
<name>A0A385ISM2_9CAUD</name>
<keyword evidence="2" id="KW-1185">Reference proteome</keyword>